<dbReference type="InterPro" id="IPR036661">
    <property type="entry name" value="Luciferase-like_sf"/>
</dbReference>
<protein>
    <submittedName>
        <fullName evidence="4">Alkanesulfonate monooxygenase SsuD/methylene tetrahydromethanopterin reductase-like flavin-dependent oxidoreductase (Luciferase family)</fullName>
    </submittedName>
</protein>
<evidence type="ECO:0000313" key="5">
    <source>
        <dbReference type="Proteomes" id="UP000578449"/>
    </source>
</evidence>
<dbReference type="GO" id="GO:0016705">
    <property type="term" value="F:oxidoreductase activity, acting on paired donors, with incorporation or reduction of molecular oxygen"/>
    <property type="evidence" value="ECO:0007669"/>
    <property type="project" value="InterPro"/>
</dbReference>
<sequence>MRFGLLFELGGPPHSSRADVKKIYDNALEQIRLADEIGFDHVWAVEHHFSSPHSYSTAPEVFLTAAAVMTKRIRVGHGIVVCVPPINHPAHIAERAAVLDIVSNGRVDIGTGRSNTWLELGGYGAEPHDTKQSWDEYVRALPKMWVDETFSHQGRFFSMPERAIVPKPLQDPHPPLWVAVTSQGTEYDAADRGLGVFGLSIGNYAAQEEKIRNYRKRIRQCEPIGPLVNEQVQIVNFMHCGVDGERASKAGRTMLDTFNHNTAHTVAVKEVYPSPLYQIGGFLPTLRQEALGPGDKSGIPEGLAIGDPDRIISVIKHWENIGVDGMNFVIQAAEVLPHEDVMESLRTFGKYVIPAFKSAEELAAPVGAVVKGR</sequence>
<comment type="caution">
    <text evidence="4">The sequence shown here is derived from an EMBL/GenBank/DDBJ whole genome shotgun (WGS) entry which is preliminary data.</text>
</comment>
<dbReference type="Gene3D" id="3.20.20.30">
    <property type="entry name" value="Luciferase-like domain"/>
    <property type="match status" value="1"/>
</dbReference>
<dbReference type="AlphaFoldDB" id="A0A840PB05"/>
<dbReference type="InterPro" id="IPR050766">
    <property type="entry name" value="Bact_Lucif_Oxidored"/>
</dbReference>
<dbReference type="SUPFAM" id="SSF51679">
    <property type="entry name" value="Bacterial luciferase-like"/>
    <property type="match status" value="1"/>
</dbReference>
<dbReference type="Pfam" id="PF00296">
    <property type="entry name" value="Bac_luciferase"/>
    <property type="match status" value="1"/>
</dbReference>
<dbReference type="RefSeq" id="WP_185053688.1">
    <property type="nucleotide sequence ID" value="NZ_BAABIX010000008.1"/>
</dbReference>
<name>A0A840PB05_9ACTN</name>
<dbReference type="EMBL" id="JACHGN010000015">
    <property type="protein sequence ID" value="MBB5136828.1"/>
    <property type="molecule type" value="Genomic_DNA"/>
</dbReference>
<keyword evidence="1" id="KW-0560">Oxidoreductase</keyword>
<accession>A0A840PB05</accession>
<feature type="domain" description="Luciferase-like" evidence="3">
    <location>
        <begin position="2"/>
        <end position="324"/>
    </location>
</feature>
<dbReference type="PANTHER" id="PTHR30137:SF8">
    <property type="entry name" value="BLR5498 PROTEIN"/>
    <property type="match status" value="1"/>
</dbReference>
<reference evidence="4 5" key="1">
    <citation type="submission" date="2020-08" db="EMBL/GenBank/DDBJ databases">
        <title>Genomic Encyclopedia of Type Strains, Phase IV (KMG-IV): sequencing the most valuable type-strain genomes for metagenomic binning, comparative biology and taxonomic classification.</title>
        <authorList>
            <person name="Goeker M."/>
        </authorList>
    </citation>
    <scope>NUCLEOTIDE SEQUENCE [LARGE SCALE GENOMIC DNA]</scope>
    <source>
        <strain evidence="4 5">DSM 45615</strain>
    </source>
</reference>
<evidence type="ECO:0000259" key="3">
    <source>
        <dbReference type="Pfam" id="PF00296"/>
    </source>
</evidence>
<proteinExistence type="predicted"/>
<gene>
    <name evidence="4" type="ORF">HNP84_006579</name>
</gene>
<dbReference type="GO" id="GO:0004497">
    <property type="term" value="F:monooxygenase activity"/>
    <property type="evidence" value="ECO:0007669"/>
    <property type="project" value="UniProtKB-KW"/>
</dbReference>
<organism evidence="4 5">
    <name type="scientific">Thermocatellispora tengchongensis</name>
    <dbReference type="NCBI Taxonomy" id="1073253"/>
    <lineage>
        <taxon>Bacteria</taxon>
        <taxon>Bacillati</taxon>
        <taxon>Actinomycetota</taxon>
        <taxon>Actinomycetes</taxon>
        <taxon>Streptosporangiales</taxon>
        <taxon>Streptosporangiaceae</taxon>
        <taxon>Thermocatellispora</taxon>
    </lineage>
</organism>
<keyword evidence="5" id="KW-1185">Reference proteome</keyword>
<dbReference type="PANTHER" id="PTHR30137">
    <property type="entry name" value="LUCIFERASE-LIKE MONOOXYGENASE"/>
    <property type="match status" value="1"/>
</dbReference>
<evidence type="ECO:0000256" key="2">
    <source>
        <dbReference type="ARBA" id="ARBA00023033"/>
    </source>
</evidence>
<dbReference type="GO" id="GO:0005829">
    <property type="term" value="C:cytosol"/>
    <property type="evidence" value="ECO:0007669"/>
    <property type="project" value="TreeGrafter"/>
</dbReference>
<dbReference type="InterPro" id="IPR011251">
    <property type="entry name" value="Luciferase-like_dom"/>
</dbReference>
<keyword evidence="2 4" id="KW-0503">Monooxygenase</keyword>
<evidence type="ECO:0000256" key="1">
    <source>
        <dbReference type="ARBA" id="ARBA00023002"/>
    </source>
</evidence>
<evidence type="ECO:0000313" key="4">
    <source>
        <dbReference type="EMBL" id="MBB5136828.1"/>
    </source>
</evidence>
<dbReference type="Proteomes" id="UP000578449">
    <property type="component" value="Unassembled WGS sequence"/>
</dbReference>